<dbReference type="EMBL" id="AMZH03006355">
    <property type="protein sequence ID" value="RRT64040.1"/>
    <property type="molecule type" value="Genomic_DNA"/>
</dbReference>
<evidence type="ECO:0000256" key="1">
    <source>
        <dbReference type="SAM" id="MobiDB-lite"/>
    </source>
</evidence>
<name>A0A426ZJ89_ENSVE</name>
<evidence type="ECO:0000313" key="2">
    <source>
        <dbReference type="EMBL" id="RRT64040.1"/>
    </source>
</evidence>
<reference evidence="2 3" key="1">
    <citation type="journal article" date="2014" name="Agronomy (Basel)">
        <title>A Draft Genome Sequence for Ensete ventricosum, the Drought-Tolerant Tree Against Hunger.</title>
        <authorList>
            <person name="Harrison J."/>
            <person name="Moore K.A."/>
            <person name="Paszkiewicz K."/>
            <person name="Jones T."/>
            <person name="Grant M."/>
            <person name="Ambacheew D."/>
            <person name="Muzemil S."/>
            <person name="Studholme D.J."/>
        </authorList>
    </citation>
    <scope>NUCLEOTIDE SEQUENCE [LARGE SCALE GENOMIC DNA]</scope>
</reference>
<organism evidence="2 3">
    <name type="scientific">Ensete ventricosum</name>
    <name type="common">Abyssinian banana</name>
    <name type="synonym">Musa ensete</name>
    <dbReference type="NCBI Taxonomy" id="4639"/>
    <lineage>
        <taxon>Eukaryota</taxon>
        <taxon>Viridiplantae</taxon>
        <taxon>Streptophyta</taxon>
        <taxon>Embryophyta</taxon>
        <taxon>Tracheophyta</taxon>
        <taxon>Spermatophyta</taxon>
        <taxon>Magnoliopsida</taxon>
        <taxon>Liliopsida</taxon>
        <taxon>Zingiberales</taxon>
        <taxon>Musaceae</taxon>
        <taxon>Ensete</taxon>
    </lineage>
</organism>
<gene>
    <name evidence="2" type="ORF">B296_00020440</name>
</gene>
<feature type="compositionally biased region" description="Basic and acidic residues" evidence="1">
    <location>
        <begin position="24"/>
        <end position="37"/>
    </location>
</feature>
<sequence length="102" mass="11703">MTLPFGKFQPGHCKQGGHGGSSRSDLHSRLRPREDSIPRQSSSVHSHRRNSKWCSMDRSSSCHRQLVDSLVAKERVQDSAGSDPFSWDKMVPQQYRTFQWMS</sequence>
<accession>A0A426ZJ89</accession>
<protein>
    <submittedName>
        <fullName evidence="2">Uncharacterized protein</fullName>
    </submittedName>
</protein>
<dbReference type="AlphaFoldDB" id="A0A426ZJ89"/>
<feature type="region of interest" description="Disordered" evidence="1">
    <location>
        <begin position="1"/>
        <end position="61"/>
    </location>
</feature>
<evidence type="ECO:0000313" key="3">
    <source>
        <dbReference type="Proteomes" id="UP000287651"/>
    </source>
</evidence>
<proteinExistence type="predicted"/>
<dbReference type="Proteomes" id="UP000287651">
    <property type="component" value="Unassembled WGS sequence"/>
</dbReference>
<comment type="caution">
    <text evidence="2">The sequence shown here is derived from an EMBL/GenBank/DDBJ whole genome shotgun (WGS) entry which is preliminary data.</text>
</comment>